<keyword evidence="10" id="KW-0624">Polysaccharide degradation</keyword>
<dbReference type="CDD" id="cd12148">
    <property type="entry name" value="fungal_TF_MHR"/>
    <property type="match status" value="1"/>
</dbReference>
<dbReference type="GO" id="GO:0003677">
    <property type="term" value="F:DNA binding"/>
    <property type="evidence" value="ECO:0007669"/>
    <property type="project" value="InterPro"/>
</dbReference>
<protein>
    <recommendedName>
        <fullName evidence="4">beta-glucosidase</fullName>
        <ecNumber evidence="4">3.2.1.21</ecNumber>
    </recommendedName>
</protein>
<feature type="compositionally biased region" description="Low complexity" evidence="11">
    <location>
        <begin position="1034"/>
        <end position="1045"/>
    </location>
</feature>
<evidence type="ECO:0000256" key="3">
    <source>
        <dbReference type="ARBA" id="ARBA00005336"/>
    </source>
</evidence>
<dbReference type="PRINTS" id="PR00133">
    <property type="entry name" value="GLHYDRLASE3"/>
</dbReference>
<dbReference type="InterPro" id="IPR013783">
    <property type="entry name" value="Ig-like_fold"/>
</dbReference>
<dbReference type="SMART" id="SM01217">
    <property type="entry name" value="Fn3_like"/>
    <property type="match status" value="1"/>
</dbReference>
<dbReference type="PROSITE" id="PS51820">
    <property type="entry name" value="PA14"/>
    <property type="match status" value="1"/>
</dbReference>
<comment type="caution">
    <text evidence="13">The sequence shown here is derived from an EMBL/GenBank/DDBJ whole genome shotgun (WGS) entry which is preliminary data.</text>
</comment>
<evidence type="ECO:0000256" key="10">
    <source>
        <dbReference type="ARBA" id="ARBA00023326"/>
    </source>
</evidence>
<keyword evidence="7" id="KW-0539">Nucleus</keyword>
<feature type="compositionally biased region" description="Polar residues" evidence="11">
    <location>
        <begin position="1058"/>
        <end position="1070"/>
    </location>
</feature>
<comment type="similarity">
    <text evidence="3">Belongs to the glycosyl hydrolase 3 family.</text>
</comment>
<feature type="region of interest" description="Disordered" evidence="11">
    <location>
        <begin position="1032"/>
        <end position="1070"/>
    </location>
</feature>
<evidence type="ECO:0000259" key="12">
    <source>
        <dbReference type="PROSITE" id="PS51820"/>
    </source>
</evidence>
<dbReference type="SUPFAM" id="SSF51445">
    <property type="entry name" value="(Trans)glycosidases"/>
    <property type="match status" value="1"/>
</dbReference>
<dbReference type="GO" id="GO:0008270">
    <property type="term" value="F:zinc ion binding"/>
    <property type="evidence" value="ECO:0007669"/>
    <property type="project" value="InterPro"/>
</dbReference>
<dbReference type="EC" id="3.2.1.21" evidence="4"/>
<dbReference type="InterPro" id="IPR002772">
    <property type="entry name" value="Glyco_hydro_3_C"/>
</dbReference>
<dbReference type="InterPro" id="IPR001764">
    <property type="entry name" value="Glyco_hydro_3_N"/>
</dbReference>
<dbReference type="GO" id="GO:0006351">
    <property type="term" value="P:DNA-templated transcription"/>
    <property type="evidence" value="ECO:0007669"/>
    <property type="project" value="InterPro"/>
</dbReference>
<evidence type="ECO:0000256" key="6">
    <source>
        <dbReference type="ARBA" id="ARBA00023180"/>
    </source>
</evidence>
<dbReference type="PANTHER" id="PTHR42715">
    <property type="entry name" value="BETA-GLUCOSIDASE"/>
    <property type="match status" value="1"/>
</dbReference>
<feature type="region of interest" description="Disordered" evidence="11">
    <location>
        <begin position="1599"/>
        <end position="1629"/>
    </location>
</feature>
<gene>
    <name evidence="13" type="ORF">B0J15DRAFT_397620</name>
</gene>
<evidence type="ECO:0000256" key="11">
    <source>
        <dbReference type="SAM" id="MobiDB-lite"/>
    </source>
</evidence>
<comment type="catalytic activity">
    <reaction evidence="1">
        <text>Hydrolysis of terminal, non-reducing beta-D-glucosyl residues with release of beta-D-glucose.</text>
        <dbReference type="EC" id="3.2.1.21"/>
    </reaction>
</comment>
<feature type="compositionally biased region" description="Polar residues" evidence="11">
    <location>
        <begin position="992"/>
        <end position="1008"/>
    </location>
</feature>
<proteinExistence type="inferred from homology"/>
<evidence type="ECO:0000256" key="9">
    <source>
        <dbReference type="ARBA" id="ARBA00023295"/>
    </source>
</evidence>
<evidence type="ECO:0000256" key="7">
    <source>
        <dbReference type="ARBA" id="ARBA00023242"/>
    </source>
</evidence>
<dbReference type="Pfam" id="PF01915">
    <property type="entry name" value="Glyco_hydro_3_C"/>
    <property type="match status" value="1"/>
</dbReference>
<evidence type="ECO:0000256" key="2">
    <source>
        <dbReference type="ARBA" id="ARBA00004987"/>
    </source>
</evidence>
<reference evidence="13" key="1">
    <citation type="journal article" date="2021" name="Nat. Commun.">
        <title>Genetic determinants of endophytism in the Arabidopsis root mycobiome.</title>
        <authorList>
            <person name="Mesny F."/>
            <person name="Miyauchi S."/>
            <person name="Thiergart T."/>
            <person name="Pickel B."/>
            <person name="Atanasova L."/>
            <person name="Karlsson M."/>
            <person name="Huettel B."/>
            <person name="Barry K.W."/>
            <person name="Haridas S."/>
            <person name="Chen C."/>
            <person name="Bauer D."/>
            <person name="Andreopoulos W."/>
            <person name="Pangilinan J."/>
            <person name="LaButti K."/>
            <person name="Riley R."/>
            <person name="Lipzen A."/>
            <person name="Clum A."/>
            <person name="Drula E."/>
            <person name="Henrissat B."/>
            <person name="Kohler A."/>
            <person name="Grigoriev I.V."/>
            <person name="Martin F.M."/>
            <person name="Hacquard S."/>
        </authorList>
    </citation>
    <scope>NUCLEOTIDE SEQUENCE</scope>
    <source>
        <strain evidence="13">FSSC 5 MPI-SDFR-AT-0091</strain>
    </source>
</reference>
<dbReference type="Proteomes" id="UP000736672">
    <property type="component" value="Unassembled WGS sequence"/>
</dbReference>
<dbReference type="Gene3D" id="2.60.40.10">
    <property type="entry name" value="Immunoglobulins"/>
    <property type="match status" value="1"/>
</dbReference>
<evidence type="ECO:0000256" key="5">
    <source>
        <dbReference type="ARBA" id="ARBA00022801"/>
    </source>
</evidence>
<dbReference type="InterPro" id="IPR037524">
    <property type="entry name" value="PA14/GLEYA"/>
</dbReference>
<dbReference type="Pfam" id="PF04082">
    <property type="entry name" value="Fungal_trans"/>
    <property type="match status" value="1"/>
</dbReference>
<dbReference type="GO" id="GO:0008422">
    <property type="term" value="F:beta-glucosidase activity"/>
    <property type="evidence" value="ECO:0007669"/>
    <property type="project" value="UniProtKB-EC"/>
</dbReference>
<feature type="region of interest" description="Disordered" evidence="11">
    <location>
        <begin position="1385"/>
        <end position="1404"/>
    </location>
</feature>
<dbReference type="InterPro" id="IPR007219">
    <property type="entry name" value="XnlR_reg_dom"/>
</dbReference>
<dbReference type="InterPro" id="IPR036881">
    <property type="entry name" value="Glyco_hydro_3_C_sf"/>
</dbReference>
<dbReference type="InterPro" id="IPR036962">
    <property type="entry name" value="Glyco_hydro_3_N_sf"/>
</dbReference>
<evidence type="ECO:0000256" key="4">
    <source>
        <dbReference type="ARBA" id="ARBA00012744"/>
    </source>
</evidence>
<keyword evidence="14" id="KW-1185">Reference proteome</keyword>
<sequence length="1681" mass="184195">MAKNTDIDAIIKSLTLEEKISLLAGQNFSETVGLPEKGVPAIKTADGPNGVRSAATDLSIKSACFPAACNLAASFDTELAERFGQALAKEARGKRAHCILGPTVCIHRHPLGGRNFESFSEDPFLAGKMSSRVIQGLQSVGVSATIKHFVANEQETARTTVDETIDERALREIYLRPFEIAIKEAKPWAIMTAYNHVNGVHCDEHNWLLKDVLRGNWGWNGLVMSDWGGTNSVASALNAGLDLEMPGPPRLRKEADVIEALKKGEVTEEVINERAKSVIQFALKLKALEDEADPAVLGQSTDSLELRNMIREAGARGIVLLKNEGNLLPLSKDKVSKKKIALIGFAKDAMAHGGGSAAVNAYRKVTPWDALHEALGDEAEFTFAKGAHRERLLPAISKDGSCGTVVGLDGQPGFSRQLFESGKTEPVSVISQPTSVYSPLGSQESLWRRLEIVGDFTPAETGTHYIACSGLGPTRVFVDDDLIFEQPGNCSDPMGSLFLAAPEPEFRYSFEAGKTYRLRICSDPPTKIGLTILEGRSGVRLGFSLESDHDADLLGEASEVAKNADYAIVFTGHDPQWETEGRDQDSFNLPRKGTQDAMVSTVAAANKNTIVVNSTGVAIAMPWLDQVSAVMQAWFPGQECGYSIADVLTGAVNPEGRLPVSFPKRLEDCPAHGNFPGEYVNDQLKVKYEEGVFIGYRHFDRLDKNKVNFPFGHGLSYTTFAYNLKNVTRDNGAWAITAEVSNTGNKAGGSLVQVYAGRASSSADHPIKALVAFSKVQLQPGEKKTVQLSVKERDLAYYDTGLQKWVVDEGEYRFSLGSSAADVVGEVTPILYNLQLLFLAPLRKAASVDISHPNLGNLTTNGCILNRRRSGPCYRSHCPRRSRGMVVSGPDLRMNTRRIGKFATKDVQITAADDAIGEFILSDTARGNKKEKHFCRICGCTLWTIPAAAKGTFHLIRLPLLDGGLRDQCKYSAGSLVRVRDSEGPSIRLSRDTSNIVPQGANTQTLPNVGSARSPELGRVAHMSEAQIRVQAMSNPQPQQQHSSPAGTTPGSRHEAQGQRQLGASACSTSPSVIDSMTAVVDEGTNTGEFFGISSAGSFTAQIKKAIDIRLGKPGTGPSNSVPAISRSVLGVTGAGDAPAPELSYVLPPRRQADHLMELYWFYVDPLYPFVDRKRWTNAYNAIFAGTVIDFNERIFVATLNIIFALSTQLHESQSLEQREQSSETYFRRAQELLPMSPWESGSLELVQCLLVTSQYLQSTYNPHQTWMVVGSAIRMAQGLGLHLPETSADRSDPGERELLRRIWYGCILMDSRMVSVTHGRPAMIPKRPAMAVPLPNKSPPVDSRDVTSGRDTGYYSFFVESVRLYEIIHQTMIALYGGSHSGRCKAKEHHIPDHDSSDNDDEDLDKVVQLDRSLSKWEKKLPDHLKWNMLEANKDEISRRQAVILRMRQVPTRRHLRFLHARILLLRPLLSRFCLTQSPAENSMADDTLQIRVIQQGAMFCVATAQNIITTLLTHQTLDSTVGLLPAWWYRVYYVYSAATVLIAAKLRPDVFPAAEIGRSWGQAISVLKAHEKFGQSARRCVAALHILSSKILQAVPGGLPGHEGGSKRTSCRTSEGSQTGGGPDVPADIELPDLVQQLADEFETPMPDLSYQDLADFNFDVNDMSWLNDMQGVWELLNE</sequence>
<dbReference type="SMART" id="SM00906">
    <property type="entry name" value="Fungal_trans"/>
    <property type="match status" value="1"/>
</dbReference>
<dbReference type="InterPro" id="IPR026891">
    <property type="entry name" value="Fn3-like"/>
</dbReference>
<keyword evidence="8" id="KW-0119">Carbohydrate metabolism</keyword>
<dbReference type="GO" id="GO:0009251">
    <property type="term" value="P:glucan catabolic process"/>
    <property type="evidence" value="ECO:0007669"/>
    <property type="project" value="TreeGrafter"/>
</dbReference>
<dbReference type="PANTHER" id="PTHR42715:SF3">
    <property type="entry name" value="BETA-GLUCOSIDASE B-RELATED"/>
    <property type="match status" value="1"/>
</dbReference>
<dbReference type="Pfam" id="PF00933">
    <property type="entry name" value="Glyco_hydro_3"/>
    <property type="match status" value="1"/>
</dbReference>
<dbReference type="Gene3D" id="3.40.50.1700">
    <property type="entry name" value="Glycoside hydrolase family 3 C-terminal domain"/>
    <property type="match status" value="1"/>
</dbReference>
<dbReference type="EMBL" id="JAGTJS010000010">
    <property type="protein sequence ID" value="KAH7254469.1"/>
    <property type="molecule type" value="Genomic_DNA"/>
</dbReference>
<feature type="region of interest" description="Disordered" evidence="11">
    <location>
        <begin position="981"/>
        <end position="1013"/>
    </location>
</feature>
<accession>A0A9P9HDG4</accession>
<dbReference type="InterPro" id="IPR050288">
    <property type="entry name" value="Cellulose_deg_GH3"/>
</dbReference>
<comment type="pathway">
    <text evidence="2">Glycan metabolism; cellulose degradation.</text>
</comment>
<dbReference type="Pfam" id="PF14310">
    <property type="entry name" value="Fn3-like"/>
    <property type="match status" value="1"/>
</dbReference>
<keyword evidence="9" id="KW-0326">Glycosidase</keyword>
<name>A0A9P9HDG4_FUSSL</name>
<dbReference type="Gene3D" id="2.60.120.260">
    <property type="entry name" value="Galactose-binding domain-like"/>
    <property type="match status" value="1"/>
</dbReference>
<dbReference type="SUPFAM" id="SSF52279">
    <property type="entry name" value="Beta-D-glucan exohydrolase, C-terminal domain"/>
    <property type="match status" value="1"/>
</dbReference>
<evidence type="ECO:0000256" key="8">
    <source>
        <dbReference type="ARBA" id="ARBA00023277"/>
    </source>
</evidence>
<keyword evidence="6" id="KW-0325">Glycoprotein</keyword>
<organism evidence="13 14">
    <name type="scientific">Fusarium solani</name>
    <name type="common">Filamentous fungus</name>
    <dbReference type="NCBI Taxonomy" id="169388"/>
    <lineage>
        <taxon>Eukaryota</taxon>
        <taxon>Fungi</taxon>
        <taxon>Dikarya</taxon>
        <taxon>Ascomycota</taxon>
        <taxon>Pezizomycotina</taxon>
        <taxon>Sordariomycetes</taxon>
        <taxon>Hypocreomycetidae</taxon>
        <taxon>Hypocreales</taxon>
        <taxon>Nectriaceae</taxon>
        <taxon>Fusarium</taxon>
        <taxon>Fusarium solani species complex</taxon>
    </lineage>
</organism>
<evidence type="ECO:0000313" key="14">
    <source>
        <dbReference type="Proteomes" id="UP000736672"/>
    </source>
</evidence>
<dbReference type="Gene3D" id="3.20.20.300">
    <property type="entry name" value="Glycoside hydrolase, family 3, N-terminal domain"/>
    <property type="match status" value="1"/>
</dbReference>
<dbReference type="InterPro" id="IPR017853">
    <property type="entry name" value="GH"/>
</dbReference>
<feature type="domain" description="PA14" evidence="12">
    <location>
        <begin position="409"/>
        <end position="558"/>
    </location>
</feature>
<feature type="compositionally biased region" description="Polar residues" evidence="11">
    <location>
        <begin position="1609"/>
        <end position="1619"/>
    </location>
</feature>
<keyword evidence="5" id="KW-0378">Hydrolase</keyword>
<evidence type="ECO:0000256" key="1">
    <source>
        <dbReference type="ARBA" id="ARBA00000448"/>
    </source>
</evidence>
<dbReference type="OrthoDB" id="47059at2759"/>
<evidence type="ECO:0000313" key="13">
    <source>
        <dbReference type="EMBL" id="KAH7254469.1"/>
    </source>
</evidence>